<protein>
    <recommendedName>
        <fullName evidence="2">RNA 2',3'-cyclic phosphodiesterase</fullName>
        <shortName evidence="2">RNA 2',3'-CPDase</shortName>
        <ecNumber evidence="2">3.1.4.58</ecNumber>
    </recommendedName>
</protein>
<feature type="active site" description="Proton acceptor" evidence="2">
    <location>
        <position position="153"/>
    </location>
</feature>
<dbReference type="Proteomes" id="UP001501425">
    <property type="component" value="Unassembled WGS sequence"/>
</dbReference>
<reference evidence="4" key="2">
    <citation type="submission" date="2023-12" db="EMBL/GenBank/DDBJ databases">
        <authorList>
            <person name="Sun Q."/>
            <person name="Inoue M."/>
        </authorList>
    </citation>
    <scope>NUCLEOTIDE SEQUENCE</scope>
    <source>
        <strain evidence="4">JCM 14265</strain>
    </source>
</reference>
<dbReference type="InterPro" id="IPR004175">
    <property type="entry name" value="RNA_CPDase"/>
</dbReference>
<sequence>MRAFFAVDLPESLAAGVAAAQTPFADASGVSPVDPEQAHVTLKFLGEVGAGGGDRGRDREGDGDRSRDRDGDEGAPALDDVIAAGERAVDRAGVAPFDCAVGGLGVFPNRDYVSVVWAGIERGGDDLAALHRALEAETTALGVDPADHAFTPHVTLARVESATGAEAVRDALDAGDSEVGAFSVGEIRLVASTLTASGPEYDAVREFRLE</sequence>
<reference evidence="5 7" key="3">
    <citation type="submission" date="2024-06" db="EMBL/GenBank/DDBJ databases">
        <title>Halorubrum miltondacostae sp. nov., a potential PHA producer isolated from an inland solar saltern in Rio Maior, Portugal.</title>
        <authorList>
            <person name="Albuquerque L."/>
            <person name="Viver T."/>
            <person name="Barroso C."/>
            <person name="Claudino R."/>
            <person name="Galvan M."/>
            <person name="Simoes G."/>
            <person name="Lobo Da Cunha A."/>
            <person name="Egas C."/>
        </authorList>
    </citation>
    <scope>NUCLEOTIDE SEQUENCE [LARGE SCALE GENOMIC DNA]</scope>
    <source>
        <strain evidence="5 7">DSM 18646</strain>
    </source>
</reference>
<dbReference type="HAMAP" id="MF_01940">
    <property type="entry name" value="RNA_CPDase"/>
    <property type="match status" value="1"/>
</dbReference>
<dbReference type="Pfam" id="PF13563">
    <property type="entry name" value="2_5_RNA_ligase2"/>
    <property type="match status" value="1"/>
</dbReference>
<name>A0AAV3ST77_9EURY</name>
<dbReference type="SUPFAM" id="SSF55144">
    <property type="entry name" value="LigT-like"/>
    <property type="match status" value="2"/>
</dbReference>
<dbReference type="EC" id="3.1.4.58" evidence="2"/>
<dbReference type="AlphaFoldDB" id="A0AAV3ST77"/>
<dbReference type="GO" id="GO:0004113">
    <property type="term" value="F:2',3'-cyclic-nucleotide 3'-phosphodiesterase activity"/>
    <property type="evidence" value="ECO:0007669"/>
    <property type="project" value="InterPro"/>
</dbReference>
<feature type="short sequence motif" description="HXTX 2" evidence="2">
    <location>
        <begin position="153"/>
        <end position="156"/>
    </location>
</feature>
<evidence type="ECO:0000313" key="6">
    <source>
        <dbReference type="Proteomes" id="UP001501425"/>
    </source>
</evidence>
<evidence type="ECO:0000313" key="5">
    <source>
        <dbReference type="EMBL" id="MEZ3165766.1"/>
    </source>
</evidence>
<proteinExistence type="inferred from homology"/>
<dbReference type="PANTHER" id="PTHR35561">
    <property type="entry name" value="RNA 2',3'-CYCLIC PHOSPHODIESTERASE"/>
    <property type="match status" value="1"/>
</dbReference>
<dbReference type="InterPro" id="IPR009097">
    <property type="entry name" value="Cyclic_Pdiesterase"/>
</dbReference>
<evidence type="ECO:0000313" key="7">
    <source>
        <dbReference type="Proteomes" id="UP001567571"/>
    </source>
</evidence>
<dbReference type="RefSeq" id="WP_343778520.1">
    <property type="nucleotide sequence ID" value="NZ_BAAADQ010000009.1"/>
</dbReference>
<organism evidence="4 6">
    <name type="scientific">Halorubrum ejinorense</name>
    <dbReference type="NCBI Taxonomy" id="425309"/>
    <lineage>
        <taxon>Archaea</taxon>
        <taxon>Methanobacteriati</taxon>
        <taxon>Methanobacteriota</taxon>
        <taxon>Stenosarchaea group</taxon>
        <taxon>Halobacteria</taxon>
        <taxon>Halobacteriales</taxon>
        <taxon>Haloferacaceae</taxon>
        <taxon>Halorubrum</taxon>
    </lineage>
</organism>
<comment type="similarity">
    <text evidence="2">Belongs to the 2H phosphoesterase superfamily. ThpR family.</text>
</comment>
<feature type="compositionally biased region" description="Basic and acidic residues" evidence="3">
    <location>
        <begin position="54"/>
        <end position="72"/>
    </location>
</feature>
<reference evidence="4" key="1">
    <citation type="journal article" date="2014" name="Int. J. Syst. Evol. Microbiol.">
        <title>Complete genome sequence of Corynebacterium casei LMG S-19264T (=DSM 44701T), isolated from a smear-ripened cheese.</title>
        <authorList>
            <consortium name="US DOE Joint Genome Institute (JGI-PGF)"/>
            <person name="Walter F."/>
            <person name="Albersmeier A."/>
            <person name="Kalinowski J."/>
            <person name="Ruckert C."/>
        </authorList>
    </citation>
    <scope>NUCLEOTIDE SEQUENCE</scope>
    <source>
        <strain evidence="4">JCM 14265</strain>
    </source>
</reference>
<accession>A0AAV3ST77</accession>
<dbReference type="PANTHER" id="PTHR35561:SF1">
    <property type="entry name" value="RNA 2',3'-CYCLIC PHOSPHODIESTERASE"/>
    <property type="match status" value="1"/>
</dbReference>
<dbReference type="Proteomes" id="UP001567571">
    <property type="component" value="Unassembled WGS sequence"/>
</dbReference>
<feature type="region of interest" description="Disordered" evidence="3">
    <location>
        <begin position="47"/>
        <end position="77"/>
    </location>
</feature>
<dbReference type="EMBL" id="BAAADQ010000009">
    <property type="protein sequence ID" value="GAA0543911.1"/>
    <property type="molecule type" value="Genomic_DNA"/>
</dbReference>
<evidence type="ECO:0000256" key="1">
    <source>
        <dbReference type="ARBA" id="ARBA00022801"/>
    </source>
</evidence>
<dbReference type="Gene3D" id="3.90.1140.10">
    <property type="entry name" value="Cyclic phosphodiesterase"/>
    <property type="match status" value="1"/>
</dbReference>
<dbReference type="NCBIfam" id="TIGR02258">
    <property type="entry name" value="2_5_ligase"/>
    <property type="match status" value="1"/>
</dbReference>
<comment type="function">
    <text evidence="2">Hydrolyzes RNA 2',3'-cyclic phosphodiester to an RNA 2'-phosphomonoester.</text>
</comment>
<dbReference type="EMBL" id="JBEDNW010000001">
    <property type="protein sequence ID" value="MEZ3165766.1"/>
    <property type="molecule type" value="Genomic_DNA"/>
</dbReference>
<feature type="active site" description="Proton donor" evidence="2">
    <location>
        <position position="39"/>
    </location>
</feature>
<comment type="catalytic activity">
    <reaction evidence="2">
        <text>a 3'-end 2',3'-cyclophospho-ribonucleotide-RNA + H2O = a 3'-end 2'-phospho-ribonucleotide-RNA + H(+)</text>
        <dbReference type="Rhea" id="RHEA:11828"/>
        <dbReference type="Rhea" id="RHEA-COMP:10464"/>
        <dbReference type="Rhea" id="RHEA-COMP:17353"/>
        <dbReference type="ChEBI" id="CHEBI:15377"/>
        <dbReference type="ChEBI" id="CHEBI:15378"/>
        <dbReference type="ChEBI" id="CHEBI:83064"/>
        <dbReference type="ChEBI" id="CHEBI:173113"/>
        <dbReference type="EC" id="3.1.4.58"/>
    </reaction>
</comment>
<keyword evidence="7" id="KW-1185">Reference proteome</keyword>
<dbReference type="GO" id="GO:0008664">
    <property type="term" value="F:RNA 2',3'-cyclic 3'-phosphodiesterase activity"/>
    <property type="evidence" value="ECO:0007669"/>
    <property type="project" value="UniProtKB-EC"/>
</dbReference>
<feature type="short sequence motif" description="HXTX 1" evidence="2">
    <location>
        <begin position="39"/>
        <end position="42"/>
    </location>
</feature>
<evidence type="ECO:0000313" key="4">
    <source>
        <dbReference type="EMBL" id="GAA0543911.1"/>
    </source>
</evidence>
<comment type="caution">
    <text evidence="4">The sequence shown here is derived from an EMBL/GenBank/DDBJ whole genome shotgun (WGS) entry which is preliminary data.</text>
</comment>
<evidence type="ECO:0000256" key="2">
    <source>
        <dbReference type="HAMAP-Rule" id="MF_01940"/>
    </source>
</evidence>
<gene>
    <name evidence="4" type="primary">thpR</name>
    <name evidence="5" type="ORF">ABNG02_00320</name>
    <name evidence="4" type="ORF">GCM10008994_18620</name>
</gene>
<keyword evidence="1 2" id="KW-0378">Hydrolase</keyword>
<evidence type="ECO:0000256" key="3">
    <source>
        <dbReference type="SAM" id="MobiDB-lite"/>
    </source>
</evidence>